<accession>A0ACB8S9H3</accession>
<evidence type="ECO:0000313" key="2">
    <source>
        <dbReference type="Proteomes" id="UP000814033"/>
    </source>
</evidence>
<reference evidence="1" key="2">
    <citation type="journal article" date="2022" name="New Phytol.">
        <title>Evolutionary transition to the ectomycorrhizal habit in the genomes of a hyperdiverse lineage of mushroom-forming fungi.</title>
        <authorList>
            <person name="Looney B."/>
            <person name="Miyauchi S."/>
            <person name="Morin E."/>
            <person name="Drula E."/>
            <person name="Courty P.E."/>
            <person name="Kohler A."/>
            <person name="Kuo A."/>
            <person name="LaButti K."/>
            <person name="Pangilinan J."/>
            <person name="Lipzen A."/>
            <person name="Riley R."/>
            <person name="Andreopoulos W."/>
            <person name="He G."/>
            <person name="Johnson J."/>
            <person name="Nolan M."/>
            <person name="Tritt A."/>
            <person name="Barry K.W."/>
            <person name="Grigoriev I.V."/>
            <person name="Nagy L.G."/>
            <person name="Hibbett D."/>
            <person name="Henrissat B."/>
            <person name="Matheny P.B."/>
            <person name="Labbe J."/>
            <person name="Martin F.M."/>
        </authorList>
    </citation>
    <scope>NUCLEOTIDE SEQUENCE</scope>
    <source>
        <strain evidence="1">FP105234-sp</strain>
    </source>
</reference>
<dbReference type="EMBL" id="MU275841">
    <property type="protein sequence ID" value="KAI0053134.1"/>
    <property type="molecule type" value="Genomic_DNA"/>
</dbReference>
<sequence length="663" mass="72226">MPGLDTSSVMDEPLPSPPFQNYSMTPTSDQPRTPFPRDVPSEEHTPYVSPSGHNSISQSHEGQHRARMLSRIGPLDTGGSTAPRPSIPPESSGIPPILRPNQPLNPASSLLGGGKAAALDGNPVKRRQPYFRREYPSLLSGGGSDEEVEEKPDLDDDVFVDSSEDDSDDAALGFILRERKVHRAIRKHPETKLNRQKFVLALAKALLTFGAPSHRIEAQLFSASKILGVQASFVYLPNLILVSFTDGDTRTSELHFVRSSGRIALTALTKIHDLFRAVLRDDVSCRQGIMILEKIVKAPPLYPLFTRCLLAFVCASIICPLAFGGSFIDMWISGACACVLQYLGLQSASKSAIYANVYEISVSIIVSFLARALSCIPGRIFCYTAISSAGVVLILPGFTILISALELTSRNILCGSVRLVYAIIYTFFLGFGLTIGSDFYLVVNRKAHDALELMNNPTPTYIHGAFTDFNGTTQTFAGTFGFADATNSLHIMKSCYRDPAFPWYRQPFPWWTMFFLVPLYSMCSSLSNLQSLHSSRLFVMVLFSCCSYAANRAANLVLSDRGDIASAAGALVIGLLGNFYSRWSRGTAFTSMVTGVLFLVPSGLAQDGGLTGNYNSSVQQYYSSFTLGMRMIQVAVGVTIGLFASQTIIYAVGSRKNAGHMAF</sequence>
<gene>
    <name evidence="1" type="ORF">FA95DRAFT_1552622</name>
</gene>
<name>A0ACB8S9H3_9AGAM</name>
<reference evidence="1" key="1">
    <citation type="submission" date="2021-02" db="EMBL/GenBank/DDBJ databases">
        <authorList>
            <consortium name="DOE Joint Genome Institute"/>
            <person name="Ahrendt S."/>
            <person name="Looney B.P."/>
            <person name="Miyauchi S."/>
            <person name="Morin E."/>
            <person name="Drula E."/>
            <person name="Courty P.E."/>
            <person name="Chicoki N."/>
            <person name="Fauchery L."/>
            <person name="Kohler A."/>
            <person name="Kuo A."/>
            <person name="Labutti K."/>
            <person name="Pangilinan J."/>
            <person name="Lipzen A."/>
            <person name="Riley R."/>
            <person name="Andreopoulos W."/>
            <person name="He G."/>
            <person name="Johnson J."/>
            <person name="Barry K.W."/>
            <person name="Grigoriev I.V."/>
            <person name="Nagy L."/>
            <person name="Hibbett D."/>
            <person name="Henrissat B."/>
            <person name="Matheny P.B."/>
            <person name="Labbe J."/>
            <person name="Martin F."/>
        </authorList>
    </citation>
    <scope>NUCLEOTIDE SEQUENCE</scope>
    <source>
        <strain evidence="1">FP105234-sp</strain>
    </source>
</reference>
<comment type="caution">
    <text evidence="1">The sequence shown here is derived from an EMBL/GenBank/DDBJ whole genome shotgun (WGS) entry which is preliminary data.</text>
</comment>
<proteinExistence type="predicted"/>
<dbReference type="Proteomes" id="UP000814033">
    <property type="component" value="Unassembled WGS sequence"/>
</dbReference>
<organism evidence="1 2">
    <name type="scientific">Auriscalpium vulgare</name>
    <dbReference type="NCBI Taxonomy" id="40419"/>
    <lineage>
        <taxon>Eukaryota</taxon>
        <taxon>Fungi</taxon>
        <taxon>Dikarya</taxon>
        <taxon>Basidiomycota</taxon>
        <taxon>Agaricomycotina</taxon>
        <taxon>Agaricomycetes</taxon>
        <taxon>Russulales</taxon>
        <taxon>Auriscalpiaceae</taxon>
        <taxon>Auriscalpium</taxon>
    </lineage>
</organism>
<keyword evidence="2" id="KW-1185">Reference proteome</keyword>
<protein>
    <submittedName>
        <fullName evidence="1">DUF1212-domain-containing protein</fullName>
    </submittedName>
</protein>
<evidence type="ECO:0000313" key="1">
    <source>
        <dbReference type="EMBL" id="KAI0053134.1"/>
    </source>
</evidence>